<accession>A0A1Y6K5A5</accession>
<dbReference type="OrthoDB" id="9761809at2"/>
<dbReference type="Pfam" id="PF00557">
    <property type="entry name" value="Peptidase_M24"/>
    <property type="match status" value="1"/>
</dbReference>
<dbReference type="GO" id="GO:0046872">
    <property type="term" value="F:metal ion binding"/>
    <property type="evidence" value="ECO:0007669"/>
    <property type="project" value="UniProtKB-KW"/>
</dbReference>
<dbReference type="EMBL" id="LT859958">
    <property type="protein sequence ID" value="SMX54855.1"/>
    <property type="molecule type" value="Genomic_DNA"/>
</dbReference>
<evidence type="ECO:0000256" key="3">
    <source>
        <dbReference type="RuleBase" id="RU000590"/>
    </source>
</evidence>
<dbReference type="Gene3D" id="3.90.230.10">
    <property type="entry name" value="Creatinase/methionine aminopeptidase superfamily"/>
    <property type="match status" value="1"/>
</dbReference>
<keyword evidence="6" id="KW-1185">Reference proteome</keyword>
<organism evidence="5 6">
    <name type="scientific">Candidatus Brevifilum fermentans</name>
    <dbReference type="NCBI Taxonomy" id="1986204"/>
    <lineage>
        <taxon>Bacteria</taxon>
        <taxon>Bacillati</taxon>
        <taxon>Chloroflexota</taxon>
        <taxon>Anaerolineae</taxon>
        <taxon>Anaerolineales</taxon>
        <taxon>Anaerolineaceae</taxon>
        <taxon>Candidatus Brevifilum</taxon>
    </lineage>
</organism>
<evidence type="ECO:0000313" key="6">
    <source>
        <dbReference type="Proteomes" id="UP000195514"/>
    </source>
</evidence>
<dbReference type="Proteomes" id="UP000195514">
    <property type="component" value="Chromosome I"/>
</dbReference>
<gene>
    <name evidence="5" type="ORF">CFX1CAM_1790</name>
</gene>
<evidence type="ECO:0000259" key="4">
    <source>
        <dbReference type="Pfam" id="PF00557"/>
    </source>
</evidence>
<feature type="domain" description="Peptidase M24" evidence="4">
    <location>
        <begin position="161"/>
        <end position="390"/>
    </location>
</feature>
<dbReference type="InterPro" id="IPR000994">
    <property type="entry name" value="Pept_M24"/>
</dbReference>
<dbReference type="PANTHER" id="PTHR46112:SF2">
    <property type="entry name" value="XAA-PRO AMINOPEPTIDASE P-RELATED"/>
    <property type="match status" value="1"/>
</dbReference>
<dbReference type="KEGG" id="abat:CFX1CAM_1790"/>
<dbReference type="InterPro" id="IPR036005">
    <property type="entry name" value="Creatinase/aminopeptidase-like"/>
</dbReference>
<sequence length="412" mass="45545">MKTDLQKNLTQNHADALWITGPAQHNPFMMYLTGGGHITMADVIIQTGQEPVLCHAPMERDEAAKTGLKTLNYSKYPIKERLAAANGDRLTAHALLYKSIFEELGLTSGKVILCGQSDVGKMHSTVNKIQELLPGLSFHGDHEDAILLQAMSTKDTDEIERIRKMGAVVVEVVSRVADFLTSHRVADNLLMKEDGVPLVIGDVKARINLWLAELGAENPNDTIFAIGRDAGVPHSSGNATDPLTLGQTIVFDIFPCEQGGGYFYDFTRTWCLGYAPDEAQALYDQVKSVYQQVTSELEIDVNAAHFQELTCDLFEAMGHKTIRQDPTAESGYVHSVGHGLGLHIHEKPWFSQKDDPTNILAPGSVFTIEPGLYYPEKGLGVRLEDSYYVTSAGTFEKFIDYPMELCLPMKRK</sequence>
<dbReference type="RefSeq" id="WP_087862663.1">
    <property type="nucleotide sequence ID" value="NZ_LT859958.1"/>
</dbReference>
<dbReference type="GO" id="GO:0016787">
    <property type="term" value="F:hydrolase activity"/>
    <property type="evidence" value="ECO:0007669"/>
    <property type="project" value="UniProtKB-KW"/>
</dbReference>
<evidence type="ECO:0000256" key="2">
    <source>
        <dbReference type="ARBA" id="ARBA00022801"/>
    </source>
</evidence>
<keyword evidence="1 3" id="KW-0479">Metal-binding</keyword>
<reference evidence="6" key="1">
    <citation type="submission" date="2017-05" db="EMBL/GenBank/DDBJ databases">
        <authorList>
            <person name="Kirkegaard R."/>
            <person name="Mcilroy J S."/>
        </authorList>
    </citation>
    <scope>NUCLEOTIDE SEQUENCE [LARGE SCALE GENOMIC DNA]</scope>
</reference>
<dbReference type="AlphaFoldDB" id="A0A1Y6K5A5"/>
<keyword evidence="2 5" id="KW-0378">Hydrolase</keyword>
<evidence type="ECO:0000313" key="5">
    <source>
        <dbReference type="EMBL" id="SMX54855.1"/>
    </source>
</evidence>
<dbReference type="PANTHER" id="PTHR46112">
    <property type="entry name" value="AMINOPEPTIDASE"/>
    <property type="match status" value="1"/>
</dbReference>
<protein>
    <submittedName>
        <fullName evidence="5">Putative M24B family peptidase</fullName>
        <ecNumber evidence="5">3.4.-.-</ecNumber>
    </submittedName>
</protein>
<name>A0A1Y6K5A5_9CHLR</name>
<dbReference type="InterPro" id="IPR050659">
    <property type="entry name" value="Peptidase_M24B"/>
</dbReference>
<dbReference type="InterPro" id="IPR001131">
    <property type="entry name" value="Peptidase_M24B_aminopep-P_CS"/>
</dbReference>
<evidence type="ECO:0000256" key="1">
    <source>
        <dbReference type="ARBA" id="ARBA00022723"/>
    </source>
</evidence>
<proteinExistence type="inferred from homology"/>
<dbReference type="SUPFAM" id="SSF55920">
    <property type="entry name" value="Creatinase/aminopeptidase"/>
    <property type="match status" value="1"/>
</dbReference>
<dbReference type="PROSITE" id="PS00491">
    <property type="entry name" value="PROLINE_PEPTIDASE"/>
    <property type="match status" value="1"/>
</dbReference>
<comment type="similarity">
    <text evidence="3">Belongs to the peptidase M24B family.</text>
</comment>
<dbReference type="EC" id="3.4.-.-" evidence="5"/>